<organism evidence="2 3">
    <name type="scientific">Cereibacter johrii</name>
    <dbReference type="NCBI Taxonomy" id="445629"/>
    <lineage>
        <taxon>Bacteria</taxon>
        <taxon>Pseudomonadati</taxon>
        <taxon>Pseudomonadota</taxon>
        <taxon>Alphaproteobacteria</taxon>
        <taxon>Rhodobacterales</taxon>
        <taxon>Paracoccaceae</taxon>
        <taxon>Cereibacter</taxon>
    </lineage>
</organism>
<dbReference type="Proteomes" id="UP000240800">
    <property type="component" value="Unassembled WGS sequence"/>
</dbReference>
<keyword evidence="2" id="KW-0067">ATP-binding</keyword>
<dbReference type="PANTHER" id="PTHR43581:SF2">
    <property type="entry name" value="EXCINUCLEASE ATPASE SUBUNIT"/>
    <property type="match status" value="1"/>
</dbReference>
<dbReference type="InterPro" id="IPR027417">
    <property type="entry name" value="P-loop_NTPase"/>
</dbReference>
<dbReference type="SUPFAM" id="SSF52540">
    <property type="entry name" value="P-loop containing nucleoside triphosphate hydrolases"/>
    <property type="match status" value="1"/>
</dbReference>
<accession>A0ABX5J562</accession>
<keyword evidence="3" id="KW-1185">Reference proteome</keyword>
<sequence length="454" mass="51675">MEEVQLRNFSVSELFGEYNYEIPINLEKRVTAIIAPNGSGKTLCLRLIAAFFSRKWTLMLGVQFTKLTYTFSDECKITISKRHTDNAEPARAENRKSLEIRLHDASGKVKAKWIPKVITDRRQASIERYLPFLSRVGDARWRHDRTGDIYDLQEAVEAFGDSLPESIRTGLWGDIHPDILAYSKAIDCRLIETQRLLVISDEIEERYYKPRHEQRSKLAINEKAKSLKNIISSEINSYAAFSQTLDRSFPRRVILEGGQSNHVDLTSKLIELDAKRKELMSAGILNSEVDDPVALPTGTLDPAVARVLQMYAVDTQKKLETLDPLLSRINLFKKLISQRFSTKTVSVDRDHGIFVKAQSGEIPVDKLSSGEQHQLVLFFELLFEIQKNSLILIDEPELSLHVAWQKKFVADLINIIELNSFDVVLATHSPQLISHWEDIVVELGDVFGVGDRSE</sequence>
<comment type="caution">
    <text evidence="2">The sequence shown here is derived from an EMBL/GenBank/DDBJ whole genome shotgun (WGS) entry which is preliminary data.</text>
</comment>
<evidence type="ECO:0000313" key="3">
    <source>
        <dbReference type="Proteomes" id="UP000240800"/>
    </source>
</evidence>
<evidence type="ECO:0000259" key="1">
    <source>
        <dbReference type="SMART" id="SM00382"/>
    </source>
</evidence>
<dbReference type="InterPro" id="IPR003593">
    <property type="entry name" value="AAA+_ATPase"/>
</dbReference>
<proteinExistence type="predicted"/>
<evidence type="ECO:0000313" key="2">
    <source>
        <dbReference type="EMBL" id="PTM75885.1"/>
    </source>
</evidence>
<feature type="domain" description="AAA+ ATPase" evidence="1">
    <location>
        <begin position="27"/>
        <end position="447"/>
    </location>
</feature>
<dbReference type="Pfam" id="PF13175">
    <property type="entry name" value="AAA_15"/>
    <property type="match status" value="1"/>
</dbReference>
<dbReference type="PANTHER" id="PTHR43581">
    <property type="entry name" value="ATP/GTP PHOSPHATASE"/>
    <property type="match status" value="1"/>
</dbReference>
<protein>
    <submittedName>
        <fullName evidence="2">ATP-binding protein involved in virulence</fullName>
    </submittedName>
</protein>
<dbReference type="RefSeq" id="WP_069331947.1">
    <property type="nucleotide sequence ID" value="NZ_MABH01000134.1"/>
</dbReference>
<gene>
    <name evidence="2" type="ORF">C8J29_110105</name>
</gene>
<dbReference type="GO" id="GO:0005524">
    <property type="term" value="F:ATP binding"/>
    <property type="evidence" value="ECO:0007669"/>
    <property type="project" value="UniProtKB-KW"/>
</dbReference>
<dbReference type="InterPro" id="IPR041685">
    <property type="entry name" value="AAA_GajA/Old/RecF-like"/>
</dbReference>
<keyword evidence="2" id="KW-0547">Nucleotide-binding</keyword>
<dbReference type="InterPro" id="IPR051396">
    <property type="entry name" value="Bact_Antivir_Def_Nuclease"/>
</dbReference>
<dbReference type="Gene3D" id="3.40.50.300">
    <property type="entry name" value="P-loop containing nucleotide triphosphate hydrolases"/>
    <property type="match status" value="1"/>
</dbReference>
<dbReference type="EMBL" id="PZZW01000010">
    <property type="protein sequence ID" value="PTM75885.1"/>
    <property type="molecule type" value="Genomic_DNA"/>
</dbReference>
<dbReference type="SMART" id="SM00382">
    <property type="entry name" value="AAA"/>
    <property type="match status" value="1"/>
</dbReference>
<reference evidence="2 3" key="1">
    <citation type="submission" date="2018-04" db="EMBL/GenBank/DDBJ databases">
        <title>Genomic Encyclopedia of Type Strains, Phase III (KMG-III): the genomes of soil and plant-associated and newly described type strains.</title>
        <authorList>
            <person name="Whitman W."/>
        </authorList>
    </citation>
    <scope>NUCLEOTIDE SEQUENCE [LARGE SCALE GENOMIC DNA]</scope>
    <source>
        <strain evidence="2 3">JA192</strain>
    </source>
</reference>
<name>A0ABX5J562_9RHOB</name>